<organism evidence="1 2">
    <name type="scientific">Ruminococcus albus (strain ATCC 27210 / DSM 20455 / JCM 14654 / NCDO 2250 / 7)</name>
    <dbReference type="NCBI Taxonomy" id="697329"/>
    <lineage>
        <taxon>Bacteria</taxon>
        <taxon>Bacillati</taxon>
        <taxon>Bacillota</taxon>
        <taxon>Clostridia</taxon>
        <taxon>Eubacteriales</taxon>
        <taxon>Oscillospiraceae</taxon>
        <taxon>Ruminococcus</taxon>
    </lineage>
</organism>
<dbReference type="AlphaFoldDB" id="E6UJZ9"/>
<geneLocation type="plasmid" evidence="1 2">
    <name>pRUMAL01</name>
</geneLocation>
<dbReference type="RefSeq" id="WP_013483544.1">
    <property type="nucleotide sequence ID" value="NC_014824.1"/>
</dbReference>
<evidence type="ECO:0000313" key="2">
    <source>
        <dbReference type="Proteomes" id="UP000006919"/>
    </source>
</evidence>
<dbReference type="Proteomes" id="UP000006919">
    <property type="component" value="Plasmid pRUMAL01"/>
</dbReference>
<dbReference type="HOGENOM" id="CLU_1537390_0_0_9"/>
<name>E6UJZ9_RUMA7</name>
<gene>
    <name evidence="1" type="ordered locus">Rumal_3553</name>
</gene>
<evidence type="ECO:0000313" key="1">
    <source>
        <dbReference type="EMBL" id="ADU23995.1"/>
    </source>
</evidence>
<accession>E6UJZ9</accession>
<proteinExistence type="predicted"/>
<dbReference type="EMBL" id="CP002404">
    <property type="protein sequence ID" value="ADU23995.1"/>
    <property type="molecule type" value="Genomic_DNA"/>
</dbReference>
<dbReference type="eggNOG" id="ENOG5032815">
    <property type="taxonomic scope" value="Bacteria"/>
</dbReference>
<protein>
    <submittedName>
        <fullName evidence="1">Uncharacterized protein</fullName>
    </submittedName>
</protein>
<reference evidence="2" key="1">
    <citation type="journal article" date="2011" name="J. Bacteriol.">
        <title>Complete genome of the cellulolytic ruminal bacterium Ruminococcus albus 7.</title>
        <authorList>
            <person name="Suen G."/>
            <person name="Stevenson D.M."/>
            <person name="Bruce D.C."/>
            <person name="Chertkov O."/>
            <person name="Copeland A."/>
            <person name="Cheng J.F."/>
            <person name="Detter C."/>
            <person name="Detter J.C."/>
            <person name="Goodwin L.A."/>
            <person name="Han C.S."/>
            <person name="Hauser L.J."/>
            <person name="Ivanova N.N."/>
            <person name="Kyrpides N.C."/>
            <person name="Land M.L."/>
            <person name="Lapidus A."/>
            <person name="Lucas S."/>
            <person name="Ovchinnikova G."/>
            <person name="Pitluck S."/>
            <person name="Tapia R."/>
            <person name="Woyke T."/>
            <person name="Boyum J."/>
            <person name="Mead D."/>
            <person name="Weimer P.J."/>
        </authorList>
    </citation>
    <scope>NUCLEOTIDE SEQUENCE [LARGE SCALE GENOMIC DNA]</scope>
    <source>
        <strain evidence="2">ATCC 27210 / DSM 20455 / JCM 14654 / NCDO 2250 / 7</strain>
        <plasmid evidence="2">pRUMAL01</plasmid>
    </source>
</reference>
<sequence length="178" mass="20521">MGQYFKAIMKTLNGKNVVFKNPKNYLKLMEHSWYKNTFVNSITELLYHSPAQISWVGDYADKNTESYRIAYNKKAQTIIPDPSTFNLDNKFLVNHSKKTYIDINKYKMLSKDPDGEIVHPLPLLTAEGNGEGGGDYYSESHFNDVGLWAMDLVSVEDEIPNGYSEFEVFFIENYYKIG</sequence>
<dbReference type="KEGG" id="ral:Rumal_3553"/>
<keyword evidence="1" id="KW-0614">Plasmid</keyword>
<dbReference type="OrthoDB" id="2035766at2"/>